<reference evidence="7" key="1">
    <citation type="journal article" date="2022" name="Microbiol. Resour. Announc.">
        <title>Genome Sequence of Cupriavidus campinensis Strain G5, a Member of a Bacterial Consortium Capable of Polyethylene Degradation.</title>
        <authorList>
            <person name="Schneider B."/>
            <person name="Pfeiffer F."/>
            <person name="Dyall-Smith M."/>
            <person name="Kunte H.J."/>
        </authorList>
    </citation>
    <scope>NUCLEOTIDE SEQUENCE</scope>
    <source>
        <strain evidence="7">G5</strain>
    </source>
</reference>
<dbReference type="AlphaFoldDB" id="A0AAE9L3B1"/>
<dbReference type="GO" id="GO:0016020">
    <property type="term" value="C:membrane"/>
    <property type="evidence" value="ECO:0007669"/>
    <property type="project" value="UniProtKB-SubCell"/>
</dbReference>
<evidence type="ECO:0000256" key="1">
    <source>
        <dbReference type="ARBA" id="ARBA00004141"/>
    </source>
</evidence>
<dbReference type="EMBL" id="CP097330">
    <property type="protein sequence ID" value="URF05743.1"/>
    <property type="molecule type" value="Genomic_DNA"/>
</dbReference>
<dbReference type="PANTHER" id="PTHR21716:SF16">
    <property type="entry name" value="BLL1467 PROTEIN"/>
    <property type="match status" value="1"/>
</dbReference>
<comment type="similarity">
    <text evidence="2">Belongs to the autoinducer-2 exporter (AI-2E) (TC 2.A.86) family.</text>
</comment>
<feature type="transmembrane region" description="Helical" evidence="6">
    <location>
        <begin position="332"/>
        <end position="352"/>
    </location>
</feature>
<gene>
    <name evidence="7" type="ORF">M5D45_08095</name>
</gene>
<dbReference type="InterPro" id="IPR002549">
    <property type="entry name" value="AI-2E-like"/>
</dbReference>
<keyword evidence="5 6" id="KW-0472">Membrane</keyword>
<feature type="transmembrane region" description="Helical" evidence="6">
    <location>
        <begin position="59"/>
        <end position="78"/>
    </location>
</feature>
<comment type="subcellular location">
    <subcellularLocation>
        <location evidence="1">Membrane</location>
        <topology evidence="1">Multi-pass membrane protein</topology>
    </subcellularLocation>
</comment>
<sequence length="412" mass="43564">MSRVPIQPAMRATPPGTVAGPDVVPEALAEGAPAAKAEVPVDAVPAAPVRITPKLSVSVRRASTALVILATLAALYTVHLARDFIVPVVVAIVIAYLLDPMVEWLQRQRIPRAVGATVVLLGMLALLLCGAYLLQGQIESIVDRLPAIASKLSRSLGELVSGDDSMLQKIRRAATVLVGTGQPPPAKGAPIVVERSADALNNAIWVGSMGVFAMLAQAVVVLFLTWFLLLGGDMFKRKFIKMAGTTISQKKISVHMLDEINRAIQRYMLMLVITNAALGLCTYILLRYLSIDNAGAWALAAAALHLVPYFGAVLIALCLGVAGFMQFGTLSVAAAAAGGSLLIATLIGSGMTTWMTGRMARMNAVAVFVSLLLFTWLWGTWGMLLAIPLAVIAKVVADHVEGLEVLAEFLGE</sequence>
<feature type="transmembrane region" description="Helical" evidence="6">
    <location>
        <begin position="84"/>
        <end position="102"/>
    </location>
</feature>
<proteinExistence type="inferred from homology"/>
<feature type="transmembrane region" description="Helical" evidence="6">
    <location>
        <begin position="114"/>
        <end position="134"/>
    </location>
</feature>
<keyword evidence="4 6" id="KW-1133">Transmembrane helix</keyword>
<name>A0AAE9L3B1_9BURK</name>
<accession>A0AAE9L3B1</accession>
<evidence type="ECO:0000313" key="7">
    <source>
        <dbReference type="EMBL" id="URF05743.1"/>
    </source>
</evidence>
<reference evidence="7" key="2">
    <citation type="submission" date="2022-05" db="EMBL/GenBank/DDBJ databases">
        <authorList>
            <person name="Kunte H.-J."/>
        </authorList>
    </citation>
    <scope>NUCLEOTIDE SEQUENCE</scope>
    <source>
        <strain evidence="7">G5</strain>
    </source>
</reference>
<evidence type="ECO:0000256" key="4">
    <source>
        <dbReference type="ARBA" id="ARBA00022989"/>
    </source>
</evidence>
<dbReference type="KEGG" id="ccam:M5D45_08095"/>
<dbReference type="GO" id="GO:0055085">
    <property type="term" value="P:transmembrane transport"/>
    <property type="evidence" value="ECO:0007669"/>
    <property type="project" value="TreeGrafter"/>
</dbReference>
<feature type="transmembrane region" description="Helical" evidence="6">
    <location>
        <begin position="364"/>
        <end position="387"/>
    </location>
</feature>
<feature type="transmembrane region" description="Helical" evidence="6">
    <location>
        <begin position="267"/>
        <end position="286"/>
    </location>
</feature>
<dbReference type="Pfam" id="PF01594">
    <property type="entry name" value="AI-2E_transport"/>
    <property type="match status" value="1"/>
</dbReference>
<dbReference type="Proteomes" id="UP001056132">
    <property type="component" value="Chromosome 1"/>
</dbReference>
<evidence type="ECO:0000256" key="3">
    <source>
        <dbReference type="ARBA" id="ARBA00022692"/>
    </source>
</evidence>
<feature type="transmembrane region" description="Helical" evidence="6">
    <location>
        <begin position="203"/>
        <end position="229"/>
    </location>
</feature>
<evidence type="ECO:0000256" key="6">
    <source>
        <dbReference type="SAM" id="Phobius"/>
    </source>
</evidence>
<organism evidence="7 8">
    <name type="scientific">Cupriavidus campinensis</name>
    <dbReference type="NCBI Taxonomy" id="151783"/>
    <lineage>
        <taxon>Bacteria</taxon>
        <taxon>Pseudomonadati</taxon>
        <taxon>Pseudomonadota</taxon>
        <taxon>Betaproteobacteria</taxon>
        <taxon>Burkholderiales</taxon>
        <taxon>Burkholderiaceae</taxon>
        <taxon>Cupriavidus</taxon>
    </lineage>
</organism>
<evidence type="ECO:0000256" key="5">
    <source>
        <dbReference type="ARBA" id="ARBA00023136"/>
    </source>
</evidence>
<dbReference type="PANTHER" id="PTHR21716">
    <property type="entry name" value="TRANSMEMBRANE PROTEIN"/>
    <property type="match status" value="1"/>
</dbReference>
<evidence type="ECO:0000256" key="2">
    <source>
        <dbReference type="ARBA" id="ARBA00009773"/>
    </source>
</evidence>
<dbReference type="RefSeq" id="WP_246118887.1">
    <property type="nucleotide sequence ID" value="NZ_CP097330.1"/>
</dbReference>
<feature type="transmembrane region" description="Helical" evidence="6">
    <location>
        <begin position="306"/>
        <end position="325"/>
    </location>
</feature>
<keyword evidence="3 6" id="KW-0812">Transmembrane</keyword>
<evidence type="ECO:0000313" key="8">
    <source>
        <dbReference type="Proteomes" id="UP001056132"/>
    </source>
</evidence>
<protein>
    <submittedName>
        <fullName evidence="7">AI-2E family transporter</fullName>
    </submittedName>
</protein>